<dbReference type="KEGG" id="mhor:MSHOH_1713"/>
<proteinExistence type="predicted"/>
<dbReference type="AlphaFoldDB" id="A0A0E3SBH8"/>
<dbReference type="OrthoDB" id="374889at2157"/>
<organism evidence="1 2">
    <name type="scientific">Methanosarcina horonobensis HB-1 = JCM 15518</name>
    <dbReference type="NCBI Taxonomy" id="1434110"/>
    <lineage>
        <taxon>Archaea</taxon>
        <taxon>Methanobacteriati</taxon>
        <taxon>Methanobacteriota</taxon>
        <taxon>Stenosarchaea group</taxon>
        <taxon>Methanomicrobia</taxon>
        <taxon>Methanosarcinales</taxon>
        <taxon>Methanosarcinaceae</taxon>
        <taxon>Methanosarcina</taxon>
    </lineage>
</organism>
<dbReference type="Proteomes" id="UP000033101">
    <property type="component" value="Chromosome"/>
</dbReference>
<dbReference type="HOGENOM" id="CLU_122942_0_0_2"/>
<dbReference type="GeneID" id="24830927"/>
<keyword evidence="2" id="KW-1185">Reference proteome</keyword>
<evidence type="ECO:0008006" key="3">
    <source>
        <dbReference type="Google" id="ProtNLM"/>
    </source>
</evidence>
<dbReference type="PATRIC" id="fig|1434110.4.peg.2162"/>
<reference evidence="1 2" key="1">
    <citation type="submission" date="2014-07" db="EMBL/GenBank/DDBJ databases">
        <title>Methanogenic archaea and the global carbon cycle.</title>
        <authorList>
            <person name="Henriksen J.R."/>
            <person name="Luke J."/>
            <person name="Reinhart S."/>
            <person name="Benedict M.N."/>
            <person name="Youngblut N.D."/>
            <person name="Metcalf M.E."/>
            <person name="Whitaker R.J."/>
            <person name="Metcalf W.W."/>
        </authorList>
    </citation>
    <scope>NUCLEOTIDE SEQUENCE [LARGE SCALE GENOMIC DNA]</scope>
    <source>
        <strain evidence="1 2">HB-1</strain>
    </source>
</reference>
<evidence type="ECO:0000313" key="1">
    <source>
        <dbReference type="EMBL" id="AKB78196.1"/>
    </source>
</evidence>
<evidence type="ECO:0000313" key="2">
    <source>
        <dbReference type="Proteomes" id="UP000033101"/>
    </source>
</evidence>
<gene>
    <name evidence="1" type="ORF">MSHOH_1713</name>
</gene>
<sequence length="148" mass="17144">MDNNIEKKLEDFFRKYEARFNESLVGTIDVEEAANSFTDCFIGANPFGVLCGKNDDQFRAVITQGYEFYKSIGTKSMIIDSVKVSSLDEYHSMAKVHWRSFYSKKDGREELIEFDVIYFVQMRDEKPKIFAYITGDEQGILREKGLIS</sequence>
<dbReference type="EMBL" id="CP009516">
    <property type="protein sequence ID" value="AKB78196.1"/>
    <property type="molecule type" value="Genomic_DNA"/>
</dbReference>
<accession>A0A0E3SBH8</accession>
<dbReference type="RefSeq" id="WP_048139077.1">
    <property type="nucleotide sequence ID" value="NZ_CP009516.1"/>
</dbReference>
<name>A0A0E3SBH8_9EURY</name>
<protein>
    <recommendedName>
        <fullName evidence="3">SnoaL-like domain-containing protein</fullName>
    </recommendedName>
</protein>